<keyword evidence="1 4" id="KW-0808">Transferase</keyword>
<comment type="function">
    <text evidence="4">Involved in lipopolysaccharide (LPS) biosynthesis. Catalyzes the transfer of 3-deoxy-D-manno-octulosonate (Kdo) residue(s) from CMP-Kdo to lipid IV(A), the tetraacyldisaccharide-1,4'-bisphosphate precursor of lipid A.</text>
</comment>
<feature type="active site" description="Proton acceptor" evidence="2">
    <location>
        <position position="63"/>
    </location>
</feature>
<comment type="catalytic activity">
    <reaction evidence="4">
        <text>lipid IVA (E. coli) + CMP-3-deoxy-beta-D-manno-octulosonate = alpha-Kdo-(2-&gt;6)-lipid IVA (E. coli) + CMP + H(+)</text>
        <dbReference type="Rhea" id="RHEA:28066"/>
        <dbReference type="ChEBI" id="CHEBI:15378"/>
        <dbReference type="ChEBI" id="CHEBI:58603"/>
        <dbReference type="ChEBI" id="CHEBI:60364"/>
        <dbReference type="ChEBI" id="CHEBI:60377"/>
        <dbReference type="ChEBI" id="CHEBI:85987"/>
        <dbReference type="EC" id="2.4.99.12"/>
    </reaction>
</comment>
<name>A0A2A4X2W5_UNCAE</name>
<comment type="caution">
    <text evidence="6">The sequence shown here is derived from an EMBL/GenBank/DDBJ whole genome shotgun (WGS) entry which is preliminary data.</text>
</comment>
<dbReference type="InterPro" id="IPR039901">
    <property type="entry name" value="Kdotransferase"/>
</dbReference>
<dbReference type="EC" id="2.4.99.12" evidence="4"/>
<dbReference type="InterPro" id="IPR038107">
    <property type="entry name" value="Glycos_transf_N_sf"/>
</dbReference>
<feature type="domain" description="3-deoxy-D-manno-octulosonic-acid transferase N-terminal" evidence="5">
    <location>
        <begin position="39"/>
        <end position="212"/>
    </location>
</feature>
<gene>
    <name evidence="6" type="ORF">COB21_03735</name>
</gene>
<evidence type="ECO:0000259" key="5">
    <source>
        <dbReference type="Pfam" id="PF04413"/>
    </source>
</evidence>
<keyword evidence="4" id="KW-0812">Transmembrane</keyword>
<keyword evidence="4" id="KW-0472">Membrane</keyword>
<keyword evidence="4" id="KW-1003">Cell membrane</keyword>
<dbReference type="EMBL" id="NVUK01000023">
    <property type="protein sequence ID" value="PCI76856.1"/>
    <property type="molecule type" value="Genomic_DNA"/>
</dbReference>
<dbReference type="AlphaFoldDB" id="A0A2A4X2W5"/>
<dbReference type="PANTHER" id="PTHR42755:SF1">
    <property type="entry name" value="3-DEOXY-D-MANNO-OCTULOSONIC ACID TRANSFERASE, MITOCHONDRIAL-RELATED"/>
    <property type="match status" value="1"/>
</dbReference>
<comment type="pathway">
    <text evidence="4">Bacterial outer membrane biogenesis; LPS core biosynthesis.</text>
</comment>
<keyword evidence="4" id="KW-1133">Transmembrane helix</keyword>
<sequence length="423" mass="47439">MLITSFLYDTLLLLGALLYLPINAWQILWQKKAKRWIFSRFKAPSMLEKKKEVIWLHAVSLGETKALLTLLPWIKKDNPDALLLVTVMTVTAWQEAQKNNHLFDNLSYLPLDLSWIMRRMVARLNLKLLILVEGDFWLHMVYYAKKKGARIALANGCISETSSKMYSLLPFMKKHLFSQIDVYALQAEHYIKGFKALNIALNKIKVTGNIKLSSAQVRKKNTPAKIPFKAETKLITIGCSHPGEETSICKALLPLIEQDPLLVLAFAPRHLDRAIQVQKELSSLVGTCDNLASMHEGMHAGSQIVVIDQMGLLNTWYARSILAIVAGSFVPGVGGHNLFEPILSGAIPLFGPFVERQLGLRDLIVNGRAGLCLPMNKLLDGVSTLLEDLSYRNQLKAAGKVLREESAKNAFKTWDYISSYCPV</sequence>
<comment type="similarity">
    <text evidence="4">Belongs to the glycosyltransferase group 1 family.</text>
</comment>
<keyword evidence="4" id="KW-0448">Lipopolysaccharide biosynthesis</keyword>
<evidence type="ECO:0000256" key="4">
    <source>
        <dbReference type="RuleBase" id="RU365103"/>
    </source>
</evidence>
<dbReference type="Gene3D" id="3.40.50.11720">
    <property type="entry name" value="3-Deoxy-D-manno-octulosonic-acid transferase, N-terminal domain"/>
    <property type="match status" value="1"/>
</dbReference>
<reference evidence="7" key="1">
    <citation type="submission" date="2017-08" db="EMBL/GenBank/DDBJ databases">
        <title>A dynamic microbial community with high functional redundancy inhabits the cold, oxic subseafloor aquifer.</title>
        <authorList>
            <person name="Tully B.J."/>
            <person name="Wheat C.G."/>
            <person name="Glazer B.T."/>
            <person name="Huber J.A."/>
        </authorList>
    </citation>
    <scope>NUCLEOTIDE SEQUENCE [LARGE SCALE GENOMIC DNA]</scope>
</reference>
<feature type="site" description="Transition state stabilizer" evidence="3">
    <location>
        <position position="211"/>
    </location>
</feature>
<organism evidence="6 7">
    <name type="scientific">Aerophobetes bacterium</name>
    <dbReference type="NCBI Taxonomy" id="2030807"/>
    <lineage>
        <taxon>Bacteria</taxon>
        <taxon>Candidatus Aerophobota</taxon>
    </lineage>
</organism>
<dbReference type="InterPro" id="IPR007507">
    <property type="entry name" value="Glycos_transf_N"/>
</dbReference>
<dbReference type="Pfam" id="PF04413">
    <property type="entry name" value="Glycos_transf_N"/>
    <property type="match status" value="1"/>
</dbReference>
<dbReference type="Proteomes" id="UP000218775">
    <property type="component" value="Unassembled WGS sequence"/>
</dbReference>
<evidence type="ECO:0000256" key="3">
    <source>
        <dbReference type="PIRSR" id="PIRSR639901-2"/>
    </source>
</evidence>
<evidence type="ECO:0000313" key="6">
    <source>
        <dbReference type="EMBL" id="PCI76856.1"/>
    </source>
</evidence>
<comment type="subcellular location">
    <subcellularLocation>
        <location evidence="4">Cell membrane</location>
    </subcellularLocation>
</comment>
<dbReference type="GO" id="GO:0009245">
    <property type="term" value="P:lipid A biosynthetic process"/>
    <property type="evidence" value="ECO:0007669"/>
    <property type="project" value="TreeGrafter"/>
</dbReference>
<dbReference type="GO" id="GO:0005886">
    <property type="term" value="C:plasma membrane"/>
    <property type="evidence" value="ECO:0007669"/>
    <property type="project" value="UniProtKB-SubCell"/>
</dbReference>
<dbReference type="UniPathway" id="UPA00958"/>
<protein>
    <recommendedName>
        <fullName evidence="4">3-deoxy-D-manno-octulosonic acid transferase</fullName>
        <shortName evidence="4">Kdo transferase</shortName>
        <ecNumber evidence="4">2.4.99.12</ecNumber>
    </recommendedName>
    <alternativeName>
        <fullName evidence="4">Lipid IV(A) 3-deoxy-D-manno-octulosonic acid transferase</fullName>
    </alternativeName>
</protein>
<dbReference type="Gene3D" id="3.40.50.2000">
    <property type="entry name" value="Glycogen Phosphorylase B"/>
    <property type="match status" value="1"/>
</dbReference>
<dbReference type="GO" id="GO:0043842">
    <property type="term" value="F:Kdo transferase activity"/>
    <property type="evidence" value="ECO:0007669"/>
    <property type="project" value="UniProtKB-EC"/>
</dbReference>
<evidence type="ECO:0000256" key="2">
    <source>
        <dbReference type="PIRSR" id="PIRSR639901-1"/>
    </source>
</evidence>
<feature type="site" description="Transition state stabilizer" evidence="3">
    <location>
        <position position="133"/>
    </location>
</feature>
<dbReference type="GO" id="GO:0009244">
    <property type="term" value="P:lipopolysaccharide core region biosynthetic process"/>
    <property type="evidence" value="ECO:0007669"/>
    <property type="project" value="UniProtKB-UniRule"/>
</dbReference>
<evidence type="ECO:0000313" key="7">
    <source>
        <dbReference type="Proteomes" id="UP000218775"/>
    </source>
</evidence>
<feature type="transmembrane region" description="Helical" evidence="4">
    <location>
        <begin position="6"/>
        <end position="25"/>
    </location>
</feature>
<dbReference type="PANTHER" id="PTHR42755">
    <property type="entry name" value="3-DEOXY-MANNO-OCTULOSONATE CYTIDYLYLTRANSFERASE"/>
    <property type="match status" value="1"/>
</dbReference>
<evidence type="ECO:0000256" key="1">
    <source>
        <dbReference type="ARBA" id="ARBA00022679"/>
    </source>
</evidence>
<proteinExistence type="inferred from homology"/>
<accession>A0A2A4X2W5</accession>